<feature type="transmembrane region" description="Helical" evidence="1">
    <location>
        <begin position="100"/>
        <end position="121"/>
    </location>
</feature>
<dbReference type="RefSeq" id="WP_311191419.1">
    <property type="nucleotide sequence ID" value="NZ_CP115541.1"/>
</dbReference>
<name>A0ABY9YPR9_9GAMM</name>
<sequence length="164" mass="18099">MTTAAPAVASDFRGFFTVFMATPLLIWVALAIGSILLRRCTAQRAGAIRFLPVLTSIAAMPPLAWLGVFAQEYLYILMPTLGVLWLLGAWHFWCHPNGRVAVYTARVLLVVTGLVSAFMVFDMYNATDDLDDLMRSLWVLVCLASLVALALYVCIQVSRRPAES</sequence>
<feature type="transmembrane region" description="Helical" evidence="1">
    <location>
        <begin position="133"/>
        <end position="155"/>
    </location>
</feature>
<evidence type="ECO:0000313" key="2">
    <source>
        <dbReference type="EMBL" id="WNH52214.1"/>
    </source>
</evidence>
<protein>
    <recommendedName>
        <fullName evidence="4">Transmembrane protein</fullName>
    </recommendedName>
</protein>
<evidence type="ECO:0000256" key="1">
    <source>
        <dbReference type="SAM" id="Phobius"/>
    </source>
</evidence>
<organism evidence="2 3">
    <name type="scientific">Stenotrophomonas oahuensis</name>
    <dbReference type="NCBI Taxonomy" id="3003271"/>
    <lineage>
        <taxon>Bacteria</taxon>
        <taxon>Pseudomonadati</taxon>
        <taxon>Pseudomonadota</taxon>
        <taxon>Gammaproteobacteria</taxon>
        <taxon>Lysobacterales</taxon>
        <taxon>Lysobacteraceae</taxon>
        <taxon>Stenotrophomonas</taxon>
    </lineage>
</organism>
<feature type="transmembrane region" description="Helical" evidence="1">
    <location>
        <begin position="15"/>
        <end position="37"/>
    </location>
</feature>
<keyword evidence="1" id="KW-0812">Transmembrane</keyword>
<evidence type="ECO:0000313" key="3">
    <source>
        <dbReference type="Proteomes" id="UP001302072"/>
    </source>
</evidence>
<feature type="transmembrane region" description="Helical" evidence="1">
    <location>
        <begin position="73"/>
        <end position="93"/>
    </location>
</feature>
<dbReference type="EMBL" id="CP115541">
    <property type="protein sequence ID" value="WNH52214.1"/>
    <property type="molecule type" value="Genomic_DNA"/>
</dbReference>
<keyword evidence="1" id="KW-1133">Transmembrane helix</keyword>
<dbReference type="Proteomes" id="UP001302072">
    <property type="component" value="Chromosome"/>
</dbReference>
<feature type="transmembrane region" description="Helical" evidence="1">
    <location>
        <begin position="49"/>
        <end position="67"/>
    </location>
</feature>
<keyword evidence="3" id="KW-1185">Reference proteome</keyword>
<evidence type="ECO:0008006" key="4">
    <source>
        <dbReference type="Google" id="ProtNLM"/>
    </source>
</evidence>
<keyword evidence="1" id="KW-0472">Membrane</keyword>
<proteinExistence type="predicted"/>
<reference evidence="2 3" key="1">
    <citation type="submission" date="2022-12" db="EMBL/GenBank/DDBJ databases">
        <title>Two new species, Stenotrophomonas aracearum and Stenotrophomonas oahuensis, isolated from Anthurium (Araceae family) in Hawaii.</title>
        <authorList>
            <person name="Chunag S.C."/>
            <person name="Dobhal S."/>
            <person name="Alvarez A."/>
            <person name="Arif M."/>
        </authorList>
    </citation>
    <scope>NUCLEOTIDE SEQUENCE [LARGE SCALE GENOMIC DNA]</scope>
    <source>
        <strain evidence="2 3">A5586</strain>
    </source>
</reference>
<gene>
    <name evidence="2" type="ORF">PDM29_18050</name>
</gene>
<accession>A0ABY9YPR9</accession>